<feature type="region of interest" description="Disordered" evidence="1">
    <location>
        <begin position="147"/>
        <end position="189"/>
    </location>
</feature>
<proteinExistence type="predicted"/>
<organism evidence="2">
    <name type="scientific">Salix viminalis</name>
    <name type="common">Common osier</name>
    <name type="synonym">Basket willow</name>
    <dbReference type="NCBI Taxonomy" id="40686"/>
    <lineage>
        <taxon>Eukaryota</taxon>
        <taxon>Viridiplantae</taxon>
        <taxon>Streptophyta</taxon>
        <taxon>Embryophyta</taxon>
        <taxon>Tracheophyta</taxon>
        <taxon>Spermatophyta</taxon>
        <taxon>Magnoliopsida</taxon>
        <taxon>eudicotyledons</taxon>
        <taxon>Gunneridae</taxon>
        <taxon>Pentapetalae</taxon>
        <taxon>rosids</taxon>
        <taxon>fabids</taxon>
        <taxon>Malpighiales</taxon>
        <taxon>Salicaceae</taxon>
        <taxon>Saliceae</taxon>
        <taxon>Salix</taxon>
    </lineage>
</organism>
<gene>
    <name evidence="2" type="ORF">SVIM_LOCUS259968</name>
</gene>
<dbReference type="AlphaFoldDB" id="A0A6N2M4F9"/>
<protein>
    <submittedName>
        <fullName evidence="2">Uncharacterized protein</fullName>
    </submittedName>
</protein>
<accession>A0A6N2M4F9</accession>
<dbReference type="EMBL" id="CAADRP010001589">
    <property type="protein sequence ID" value="VFU42796.1"/>
    <property type="molecule type" value="Genomic_DNA"/>
</dbReference>
<feature type="compositionally biased region" description="Polar residues" evidence="1">
    <location>
        <begin position="170"/>
        <end position="186"/>
    </location>
</feature>
<evidence type="ECO:0000256" key="1">
    <source>
        <dbReference type="SAM" id="MobiDB-lite"/>
    </source>
</evidence>
<evidence type="ECO:0000313" key="2">
    <source>
        <dbReference type="EMBL" id="VFU42796.1"/>
    </source>
</evidence>
<reference evidence="2" key="1">
    <citation type="submission" date="2019-03" db="EMBL/GenBank/DDBJ databases">
        <authorList>
            <person name="Mank J."/>
            <person name="Almeida P."/>
        </authorList>
    </citation>
    <scope>NUCLEOTIDE SEQUENCE</scope>
    <source>
        <strain evidence="2">78183</strain>
    </source>
</reference>
<sequence length="236" mass="24826">MDVGVCSSFARENAVTLLGNMAVETDLATMGDAPLPLPMAAMHDSHDFISSLPIAKVLGDNATTPSLPIAVANETSMLGKVAGSKAAKTNFARMGAAKTAFAKMGAAKTDFAKTAAAHGGVLANVAATNGSKDGHASNGKWKDFRLSSNRVMSPPRPLTHEEASRPTGCEEQSQPNDVQVSSSLNESLDEQRVDPMQMETDAGEWTVVKKRNGKSKVANNNAVVVTDLGIQFVRWA</sequence>
<name>A0A6N2M4F9_SALVM</name>